<dbReference type="GO" id="GO:0003841">
    <property type="term" value="F:1-acylglycerol-3-phosphate O-acyltransferase activity"/>
    <property type="evidence" value="ECO:0007669"/>
    <property type="project" value="TreeGrafter"/>
</dbReference>
<dbReference type="CDD" id="cd07989">
    <property type="entry name" value="LPLAT_AGPAT-like"/>
    <property type="match status" value="1"/>
</dbReference>
<dbReference type="RefSeq" id="WP_015798760.1">
    <property type="nucleotide sequence ID" value="NC_013124.1"/>
</dbReference>
<gene>
    <name evidence="4" type="ordered locus">Afer_1350</name>
</gene>
<dbReference type="AlphaFoldDB" id="C7LZW8"/>
<reference evidence="4 5" key="1">
    <citation type="journal article" date="2009" name="Stand. Genomic Sci.">
        <title>Complete genome sequence of Acidimicrobium ferrooxidans type strain (ICP).</title>
        <authorList>
            <person name="Clum A."/>
            <person name="Nolan M."/>
            <person name="Lang E."/>
            <person name="Glavina Del Rio T."/>
            <person name="Tice H."/>
            <person name="Copeland A."/>
            <person name="Cheng J.F."/>
            <person name="Lucas S."/>
            <person name="Chen F."/>
            <person name="Bruce D."/>
            <person name="Goodwin L."/>
            <person name="Pitluck S."/>
            <person name="Ivanova N."/>
            <person name="Mavrommatis K."/>
            <person name="Mikhailova N."/>
            <person name="Pati A."/>
            <person name="Chen A."/>
            <person name="Palaniappan K."/>
            <person name="Goker M."/>
            <person name="Spring S."/>
            <person name="Land M."/>
            <person name="Hauser L."/>
            <person name="Chang Y.J."/>
            <person name="Jeffries C.C."/>
            <person name="Chain P."/>
            <person name="Bristow J."/>
            <person name="Eisen J.A."/>
            <person name="Markowitz V."/>
            <person name="Hugenholtz P."/>
            <person name="Kyrpides N.C."/>
            <person name="Klenk H.P."/>
            <person name="Lapidus A."/>
        </authorList>
    </citation>
    <scope>NUCLEOTIDE SEQUENCE [LARGE SCALE GENOMIC DNA]</scope>
    <source>
        <strain evidence="5">DSM 10331 / JCM 15462 / NBRC 103882 / ICP</strain>
    </source>
</reference>
<sequence length="255" mass="27410">MIEVGSLAQRAFYRGARELVRLANRAMFAVAVGFEEALPPAPYILAPTHRSNLDTPFIGSITGEPMTYMAKSGVMEAPGFGALLRLLGGFPVHREATDREAIELALAALGSGRSLVVFPEGTRRRGERVEGIEEGAAYLALRAGVPVVPAAIAGSERAMRPGSALILPAPVAIEVGRALWPGEVRASWAGRVRRQEIRQLSEMLESELNRLLAAARRSRALIVASGRRVASDPTQLPKLPPVHERSIRLDGTQAI</sequence>
<protein>
    <submittedName>
        <fullName evidence="4">Phospholipid/glycerol acyltransferase</fullName>
    </submittedName>
</protein>
<evidence type="ECO:0000256" key="2">
    <source>
        <dbReference type="ARBA" id="ARBA00023315"/>
    </source>
</evidence>
<keyword evidence="1 4" id="KW-0808">Transferase</keyword>
<feature type="domain" description="Phospholipid/glycerol acyltransferase" evidence="3">
    <location>
        <begin position="43"/>
        <end position="155"/>
    </location>
</feature>
<dbReference type="STRING" id="525909.Afer_1350"/>
<dbReference type="GO" id="GO:0006654">
    <property type="term" value="P:phosphatidic acid biosynthetic process"/>
    <property type="evidence" value="ECO:0007669"/>
    <property type="project" value="TreeGrafter"/>
</dbReference>
<dbReference type="OrthoDB" id="9806008at2"/>
<organism evidence="4 5">
    <name type="scientific">Acidimicrobium ferrooxidans (strain DSM 10331 / JCM 15462 / NBRC 103882 / ICP)</name>
    <dbReference type="NCBI Taxonomy" id="525909"/>
    <lineage>
        <taxon>Bacteria</taxon>
        <taxon>Bacillati</taxon>
        <taxon>Actinomycetota</taxon>
        <taxon>Acidimicrobiia</taxon>
        <taxon>Acidimicrobiales</taxon>
        <taxon>Acidimicrobiaceae</taxon>
        <taxon>Acidimicrobium</taxon>
    </lineage>
</organism>
<accession>C7LZW8</accession>
<dbReference type="PANTHER" id="PTHR10434:SF11">
    <property type="entry name" value="1-ACYL-SN-GLYCEROL-3-PHOSPHATE ACYLTRANSFERASE"/>
    <property type="match status" value="1"/>
</dbReference>
<dbReference type="SUPFAM" id="SSF69593">
    <property type="entry name" value="Glycerol-3-phosphate (1)-acyltransferase"/>
    <property type="match status" value="1"/>
</dbReference>
<dbReference type="Pfam" id="PF01553">
    <property type="entry name" value="Acyltransferase"/>
    <property type="match status" value="1"/>
</dbReference>
<dbReference type="HOGENOM" id="CLU_027938_4_5_11"/>
<dbReference type="SMART" id="SM00563">
    <property type="entry name" value="PlsC"/>
    <property type="match status" value="1"/>
</dbReference>
<evidence type="ECO:0000256" key="1">
    <source>
        <dbReference type="ARBA" id="ARBA00022679"/>
    </source>
</evidence>
<name>C7LZW8_ACIFD</name>
<dbReference type="InterPro" id="IPR002123">
    <property type="entry name" value="Plipid/glycerol_acylTrfase"/>
</dbReference>
<dbReference type="eggNOG" id="COG0204">
    <property type="taxonomic scope" value="Bacteria"/>
</dbReference>
<keyword evidence="2 4" id="KW-0012">Acyltransferase</keyword>
<evidence type="ECO:0000313" key="5">
    <source>
        <dbReference type="Proteomes" id="UP000000771"/>
    </source>
</evidence>
<evidence type="ECO:0000313" key="4">
    <source>
        <dbReference type="EMBL" id="ACU54276.1"/>
    </source>
</evidence>
<dbReference type="EMBL" id="CP001631">
    <property type="protein sequence ID" value="ACU54276.1"/>
    <property type="molecule type" value="Genomic_DNA"/>
</dbReference>
<proteinExistence type="predicted"/>
<keyword evidence="5" id="KW-1185">Reference proteome</keyword>
<dbReference type="KEGG" id="afo:Afer_1350"/>
<dbReference type="Proteomes" id="UP000000771">
    <property type="component" value="Chromosome"/>
</dbReference>
<evidence type="ECO:0000259" key="3">
    <source>
        <dbReference type="SMART" id="SM00563"/>
    </source>
</evidence>
<dbReference type="PANTHER" id="PTHR10434">
    <property type="entry name" value="1-ACYL-SN-GLYCEROL-3-PHOSPHATE ACYLTRANSFERASE"/>
    <property type="match status" value="1"/>
</dbReference>